<keyword evidence="1" id="KW-0813">Transport</keyword>
<sequence length="319" mass="33581">MDHRQVPLYLLALIVGGVIGIGAPGLSPVLTHLITPALAALLYVTFLQVPASGVIAALRDLRFLGAVLVANFVAVPLVVGAMYPFLPGNQAIRIGMLLVLLCPCIDYVIVFTGLAGGDRRRLLVSTPLLLLVQMVSLPLFLMTFLGADLAAVVDVEPFLVAFGTLIVIPLGLAWATQWWSSGYSRSGHPRGQRFSEAVSTTMVPLMMLVLAVVVASQIPTVGDAAGAVLASVPFYVAFVVVMLCMGLVIARWARLDVPAGRAVMFSGVTRNSLVVLPLALALPAGFEAAAVVVVTQTLVEVLGMVACVRVVPRLLPMPV</sequence>
<protein>
    <submittedName>
        <fullName evidence="3">Arsenic resistance protein</fullName>
    </submittedName>
</protein>
<dbReference type="PANTHER" id="PTHR43057:SF1">
    <property type="entry name" value="ARSENICAL-RESISTANCE PROTEIN 3"/>
    <property type="match status" value="1"/>
</dbReference>
<dbReference type="RefSeq" id="WP_123932146.1">
    <property type="nucleotide sequence ID" value="NZ_JBPSDP010000015.1"/>
</dbReference>
<accession>A0A3N4GXU1</accession>
<feature type="transmembrane region" description="Helical" evidence="2">
    <location>
        <begin position="158"/>
        <end position="176"/>
    </location>
</feature>
<keyword evidence="2" id="KW-0472">Membrane</keyword>
<dbReference type="GO" id="GO:0015297">
    <property type="term" value="F:antiporter activity"/>
    <property type="evidence" value="ECO:0007669"/>
    <property type="project" value="InterPro"/>
</dbReference>
<name>A0A3N4GXU1_9ACTN</name>
<organism evidence="3 4">
    <name type="scientific">Gordonia oryzae</name>
    <dbReference type="NCBI Taxonomy" id="2487349"/>
    <lineage>
        <taxon>Bacteria</taxon>
        <taxon>Bacillati</taxon>
        <taxon>Actinomycetota</taxon>
        <taxon>Actinomycetes</taxon>
        <taxon>Mycobacteriales</taxon>
        <taxon>Gordoniaceae</taxon>
        <taxon>Gordonia</taxon>
    </lineage>
</organism>
<feature type="transmembrane region" description="Helical" evidence="2">
    <location>
        <begin position="7"/>
        <end position="27"/>
    </location>
</feature>
<evidence type="ECO:0000313" key="4">
    <source>
        <dbReference type="Proteomes" id="UP000267536"/>
    </source>
</evidence>
<evidence type="ECO:0000313" key="3">
    <source>
        <dbReference type="EMBL" id="RPA57794.1"/>
    </source>
</evidence>
<keyword evidence="2" id="KW-1133">Transmembrane helix</keyword>
<feature type="transmembrane region" description="Helical" evidence="2">
    <location>
        <begin position="224"/>
        <end position="250"/>
    </location>
</feature>
<dbReference type="EMBL" id="RKMH01000014">
    <property type="protein sequence ID" value="RPA57794.1"/>
    <property type="molecule type" value="Genomic_DNA"/>
</dbReference>
<dbReference type="GO" id="GO:0015105">
    <property type="term" value="F:arsenite transmembrane transporter activity"/>
    <property type="evidence" value="ECO:0007669"/>
    <property type="project" value="TreeGrafter"/>
</dbReference>
<dbReference type="InterPro" id="IPR016833">
    <property type="entry name" value="Put_Na-Bile_cotransptr"/>
</dbReference>
<comment type="caution">
    <text evidence="3">The sequence shown here is derived from an EMBL/GenBank/DDBJ whole genome shotgun (WGS) entry which is preliminary data.</text>
</comment>
<keyword evidence="4" id="KW-1185">Reference proteome</keyword>
<evidence type="ECO:0000256" key="2">
    <source>
        <dbReference type="SAM" id="Phobius"/>
    </source>
</evidence>
<dbReference type="InterPro" id="IPR038770">
    <property type="entry name" value="Na+/solute_symporter_sf"/>
</dbReference>
<feature type="transmembrane region" description="Helical" evidence="2">
    <location>
        <begin position="92"/>
        <end position="116"/>
    </location>
</feature>
<feature type="transmembrane region" description="Helical" evidence="2">
    <location>
        <begin position="197"/>
        <end position="218"/>
    </location>
</feature>
<dbReference type="OrthoDB" id="3254016at2"/>
<evidence type="ECO:0000256" key="1">
    <source>
        <dbReference type="ARBA" id="ARBA00022448"/>
    </source>
</evidence>
<dbReference type="Gene3D" id="1.20.1530.20">
    <property type="match status" value="1"/>
</dbReference>
<gene>
    <name evidence="3" type="ORF">EF294_17070</name>
</gene>
<dbReference type="PANTHER" id="PTHR43057">
    <property type="entry name" value="ARSENITE EFFLUX TRANSPORTER"/>
    <property type="match status" value="1"/>
</dbReference>
<dbReference type="Proteomes" id="UP000267536">
    <property type="component" value="Unassembled WGS sequence"/>
</dbReference>
<dbReference type="GO" id="GO:0005886">
    <property type="term" value="C:plasma membrane"/>
    <property type="evidence" value="ECO:0007669"/>
    <property type="project" value="TreeGrafter"/>
</dbReference>
<dbReference type="GO" id="GO:0015104">
    <property type="term" value="F:antimonite transmembrane transporter activity"/>
    <property type="evidence" value="ECO:0007669"/>
    <property type="project" value="TreeGrafter"/>
</dbReference>
<dbReference type="InterPro" id="IPR004706">
    <property type="entry name" value="Arsenical-R_Acr3"/>
</dbReference>
<dbReference type="Pfam" id="PF13593">
    <property type="entry name" value="SBF_like"/>
    <property type="match status" value="1"/>
</dbReference>
<feature type="transmembrane region" description="Helical" evidence="2">
    <location>
        <begin position="63"/>
        <end position="86"/>
    </location>
</feature>
<dbReference type="AlphaFoldDB" id="A0A3N4GXU1"/>
<feature type="transmembrane region" description="Helical" evidence="2">
    <location>
        <begin position="128"/>
        <end position="152"/>
    </location>
</feature>
<keyword evidence="2" id="KW-0812">Transmembrane</keyword>
<reference evidence="3 4" key="1">
    <citation type="submission" date="2018-11" db="EMBL/GenBank/DDBJ databases">
        <title>Draft genome sequence of Gordonia sp. RS15-1S isolated from rice stems.</title>
        <authorList>
            <person name="Muangham S."/>
        </authorList>
    </citation>
    <scope>NUCLEOTIDE SEQUENCE [LARGE SCALE GENOMIC DNA]</scope>
    <source>
        <strain evidence="3 4">RS15-1S</strain>
    </source>
</reference>
<proteinExistence type="predicted"/>
<feature type="transmembrane region" description="Helical" evidence="2">
    <location>
        <begin position="33"/>
        <end position="56"/>
    </location>
</feature>